<dbReference type="SUPFAM" id="SSF52540">
    <property type="entry name" value="P-loop containing nucleoside triphosphate hydrolases"/>
    <property type="match status" value="1"/>
</dbReference>
<feature type="domain" description="Restriction endonuclease type II-like" evidence="9">
    <location>
        <begin position="1146"/>
        <end position="1241"/>
    </location>
</feature>
<evidence type="ECO:0000256" key="1">
    <source>
        <dbReference type="ARBA" id="ARBA00007913"/>
    </source>
</evidence>
<evidence type="ECO:0000259" key="9">
    <source>
        <dbReference type="Pfam" id="PF18741"/>
    </source>
</evidence>
<proteinExistence type="inferred from homology"/>
<accession>A0ABY5U351</accession>
<sequence length="1261" mass="147180">MEQKLIRLKDRLSDLSRRNRSLRLLRLQSKWVFDLTALDQEKAPRSKQILDQVITGKKKMVLTHSSLTEKQLQTVAHSLTHLNRNMKAIEEETGLYDLYIGYPFLSGNLRDGSFIQAPLYLYPVRLERKDRSNLHWELHAFPDSEPQLNRTLFLGLRRFHQATFEESMFEDSAQLKMVDKANLSSWAEWLSQFNIHVTCAEEGLKPLQTYRRETLPQGQPLKLEPYAILGSFPQGNTALIRDYDELIALSTKQQPLPFIQELIHSNEDHTYDPMPDSQPEELIEVQEMQPTKEEEQFFILPTDFSQETILHRARTTKGLVVHGPPGTGKSQVIVNLITDALANGKKVLVVCQKRAALDVVYQRLDSIDLTSYVALIHDEKQDRSGLYQKINKLIPETVTHIQGKESSLRHLCKRIEEREQKLNAICKGLHERQSCGFSAYELYGRAKKQDDVVQTIMVSDLAKSVHRDGLDDMLSTISRYGSYQQRFGKEAYILRRRKSLANLELRDQTHLIEQLELALEKADATTRKLNQLDHEKITPAYLWLNSDRLAKIYDDLDPKEKKTLQKLRLWWWTSFTGKSLIEELLNGQKFKGISSAEWPHIQESLRLMYEIAQITQSLKQHIRFLEEILDDDFFKQIQKELAEGKIPQRTLLQIREAISRDFDDLKAMDRCYAEATPIVQKLINRLKEKELGQEGELSEKWVDTVKQSFYLFWIDEIERKHPCLSYVSTGEYQQIREEFGKLLLEKKKLALHVLQERMVTKINQTLQSHVKAFRELRHQTGKQRQIWPVRRLVKHFAEKGLLDLLPVWLASPETVSAMFPLRQGLFDLVIFDEASQCTVESGLPAVYRGKQVVIAGDEKQLQPFEQFRVSLYDEDEDEMDYEMEESKSLLNLAKRIYPVRMLQYHYRSKFEELIHFSNHAFYHGAMQVVPNVSSHHSTPAIRWIKVDGHWINQCNEQEARAVVDQLKQQLEKHPDQTVGIITFNVKQQDKILQLIEHRTKEDPHFSALYEEVMKRELDERIFVKNIENVQGDERDVIIFSVGYAPNEEGRIYNRFGLLNIQGGENRLNVAITRAKEKILVVASIDPHELNVAGTKHEGPKLFRHYLEYAKAVSEGNKEQVLSILHRINPQSETKKQYHDDQFDSPFEVEVCNYLRSIGYEVDTQIGVSGYRIDLGIVHPKDPGRYILGVECDGETYHRSPHAKERDLYRQEFLESRGWNIQRIWSRNWWRNPGIEIEKIDRKVKELLEKEEHKKKVTLSST</sequence>
<dbReference type="PANTHER" id="PTHR43788">
    <property type="entry name" value="DNA2/NAM7 HELICASE FAMILY MEMBER"/>
    <property type="match status" value="1"/>
</dbReference>
<dbReference type="Pfam" id="PF13087">
    <property type="entry name" value="AAA_12"/>
    <property type="match status" value="1"/>
</dbReference>
<dbReference type="SUPFAM" id="SSF52980">
    <property type="entry name" value="Restriction endonuclease-like"/>
    <property type="match status" value="1"/>
</dbReference>
<name>A0ABY5U351_LACSH</name>
<keyword evidence="5" id="KW-0067">ATP-binding</keyword>
<dbReference type="InterPro" id="IPR049468">
    <property type="entry name" value="Restrct_endonuc-II-like_dom"/>
</dbReference>
<dbReference type="InterPro" id="IPR027417">
    <property type="entry name" value="P-loop_NTPase"/>
</dbReference>
<dbReference type="InterPro" id="IPR047187">
    <property type="entry name" value="SF1_C_Upf1"/>
</dbReference>
<dbReference type="PANTHER" id="PTHR43788:SF8">
    <property type="entry name" value="DNA-BINDING PROTEIN SMUBP-2"/>
    <property type="match status" value="1"/>
</dbReference>
<evidence type="ECO:0000256" key="3">
    <source>
        <dbReference type="ARBA" id="ARBA00022801"/>
    </source>
</evidence>
<comment type="similarity">
    <text evidence="1">Belongs to the DNA2/NAM7 helicase family.</text>
</comment>
<dbReference type="InterPro" id="IPR050534">
    <property type="entry name" value="Coronavir_polyprotein_1ab"/>
</dbReference>
<evidence type="ECO:0000256" key="4">
    <source>
        <dbReference type="ARBA" id="ARBA00022806"/>
    </source>
</evidence>
<feature type="domain" description="DNA2/NAM7 helicase helicase" evidence="7">
    <location>
        <begin position="305"/>
        <end position="427"/>
    </location>
</feature>
<feature type="coiled-coil region" evidence="6">
    <location>
        <begin position="505"/>
        <end position="535"/>
    </location>
</feature>
<organism evidence="10 11">
    <name type="scientific">Laceyella sacchari</name>
    <name type="common">Thermoactinomyces thalpophilus</name>
    <dbReference type="NCBI Taxonomy" id="37482"/>
    <lineage>
        <taxon>Bacteria</taxon>
        <taxon>Bacillati</taxon>
        <taxon>Bacillota</taxon>
        <taxon>Bacilli</taxon>
        <taxon>Bacillales</taxon>
        <taxon>Thermoactinomycetaceae</taxon>
        <taxon>Laceyella</taxon>
    </lineage>
</organism>
<dbReference type="Pfam" id="PF18741">
    <property type="entry name" value="MTES_1575"/>
    <property type="match status" value="1"/>
</dbReference>
<feature type="domain" description="DNA2/NAM7 helicase-like C-terminal" evidence="8">
    <location>
        <begin position="890"/>
        <end position="1083"/>
    </location>
</feature>
<evidence type="ECO:0000256" key="2">
    <source>
        <dbReference type="ARBA" id="ARBA00022741"/>
    </source>
</evidence>
<reference evidence="10" key="1">
    <citation type="submission" date="2022-08" db="EMBL/GenBank/DDBJ databases">
        <title>The complete genome sequence of the thermophilic bacterium Laceyella sacchari FBKL4.010 reveals the basis for tetramethylpyrazine biosynthesis in Moutai-flavor Daqu.</title>
        <authorList>
            <person name="Li D."/>
            <person name="Huang W."/>
            <person name="Wang C."/>
            <person name="Qiu S."/>
        </authorList>
    </citation>
    <scope>NUCLEOTIDE SEQUENCE</scope>
    <source>
        <strain evidence="10">FBKL4.014</strain>
    </source>
</reference>
<dbReference type="Proteomes" id="UP001058650">
    <property type="component" value="Chromosome"/>
</dbReference>
<keyword evidence="6" id="KW-0175">Coiled coil</keyword>
<keyword evidence="11" id="KW-1185">Reference proteome</keyword>
<evidence type="ECO:0000259" key="7">
    <source>
        <dbReference type="Pfam" id="PF13086"/>
    </source>
</evidence>
<protein>
    <submittedName>
        <fullName evidence="10">AAA domain-containing protein</fullName>
    </submittedName>
</protein>
<evidence type="ECO:0000256" key="5">
    <source>
        <dbReference type="ARBA" id="ARBA00022840"/>
    </source>
</evidence>
<evidence type="ECO:0000313" key="11">
    <source>
        <dbReference type="Proteomes" id="UP001058650"/>
    </source>
</evidence>
<gene>
    <name evidence="10" type="ORF">NYR52_10030</name>
</gene>
<dbReference type="Gene3D" id="3.40.960.10">
    <property type="entry name" value="VSR Endonuclease"/>
    <property type="match status" value="1"/>
</dbReference>
<dbReference type="RefSeq" id="WP_259435575.1">
    <property type="nucleotide sequence ID" value="NZ_CP103866.1"/>
</dbReference>
<evidence type="ECO:0000256" key="6">
    <source>
        <dbReference type="SAM" id="Coils"/>
    </source>
</evidence>
<feature type="domain" description="DNA2/NAM7 helicase helicase" evidence="7">
    <location>
        <begin position="765"/>
        <end position="863"/>
    </location>
</feature>
<dbReference type="EMBL" id="CP103866">
    <property type="protein sequence ID" value="UWE02508.1"/>
    <property type="molecule type" value="Genomic_DNA"/>
</dbReference>
<dbReference type="Pfam" id="PF13086">
    <property type="entry name" value="AAA_11"/>
    <property type="match status" value="2"/>
</dbReference>
<keyword evidence="3" id="KW-0378">Hydrolase</keyword>
<dbReference type="InterPro" id="IPR025103">
    <property type="entry name" value="DUF4011"/>
</dbReference>
<dbReference type="CDD" id="cd18808">
    <property type="entry name" value="SF1_C_Upf1"/>
    <property type="match status" value="1"/>
</dbReference>
<dbReference type="InterPro" id="IPR041677">
    <property type="entry name" value="DNA2/NAM7_AAA_11"/>
</dbReference>
<dbReference type="Pfam" id="PF13195">
    <property type="entry name" value="DUF4011"/>
    <property type="match status" value="1"/>
</dbReference>
<dbReference type="InterPro" id="IPR011335">
    <property type="entry name" value="Restrct_endonuc-II-like"/>
</dbReference>
<evidence type="ECO:0000313" key="10">
    <source>
        <dbReference type="EMBL" id="UWE02508.1"/>
    </source>
</evidence>
<dbReference type="InterPro" id="IPR041679">
    <property type="entry name" value="DNA2/NAM7-like_C"/>
</dbReference>
<keyword evidence="2" id="KW-0547">Nucleotide-binding</keyword>
<keyword evidence="4" id="KW-0347">Helicase</keyword>
<evidence type="ECO:0000259" key="8">
    <source>
        <dbReference type="Pfam" id="PF13087"/>
    </source>
</evidence>
<dbReference type="Gene3D" id="3.40.50.300">
    <property type="entry name" value="P-loop containing nucleotide triphosphate hydrolases"/>
    <property type="match status" value="3"/>
</dbReference>